<dbReference type="Proteomes" id="UP000028926">
    <property type="component" value="Chromosome"/>
</dbReference>
<dbReference type="RefSeq" id="WP_038464754.1">
    <property type="nucleotide sequence ID" value="NZ_CP008941.1"/>
</dbReference>
<evidence type="ECO:0000313" key="6">
    <source>
        <dbReference type="Proteomes" id="UP000028926"/>
    </source>
</evidence>
<dbReference type="SUPFAM" id="SSF54637">
    <property type="entry name" value="Thioesterase/thiol ester dehydrase-isomerase"/>
    <property type="match status" value="1"/>
</dbReference>
<dbReference type="Pfam" id="PF03061">
    <property type="entry name" value="4HBT"/>
    <property type="match status" value="1"/>
</dbReference>
<feature type="domain" description="HotDog ACOT-type" evidence="4">
    <location>
        <begin position="8"/>
        <end position="120"/>
    </location>
</feature>
<dbReference type="STRING" id="91604.ID47_06030"/>
<keyword evidence="2 3" id="KW-0378">Hydrolase</keyword>
<dbReference type="GO" id="GO:0009062">
    <property type="term" value="P:fatty acid catabolic process"/>
    <property type="evidence" value="ECO:0007669"/>
    <property type="project" value="TreeGrafter"/>
</dbReference>
<protein>
    <submittedName>
        <fullName evidence="5">Acyl-CoA thioester hydrolase</fullName>
    </submittedName>
</protein>
<dbReference type="EMBL" id="CP008941">
    <property type="protein sequence ID" value="AIK96387.1"/>
    <property type="molecule type" value="Genomic_DNA"/>
</dbReference>
<dbReference type="KEGG" id="paca:ID47_06030"/>
<evidence type="ECO:0000256" key="2">
    <source>
        <dbReference type="ARBA" id="ARBA00022801"/>
    </source>
</evidence>
<dbReference type="InterPro" id="IPR006683">
    <property type="entry name" value="Thioestr_dom"/>
</dbReference>
<comment type="similarity">
    <text evidence="1">Belongs to the acyl coenzyme A hydrolase family.</text>
</comment>
<dbReference type="PANTHER" id="PTHR11049:SF5">
    <property type="entry name" value="ACYL-COA THIOESTER HYDROLASE YCIA"/>
    <property type="match status" value="1"/>
</dbReference>
<reference evidence="5 6" key="1">
    <citation type="submission" date="2014-07" db="EMBL/GenBank/DDBJ databases">
        <title>Comparative genomic insights into amoeba endosymbionts belonging to the families of Holosporaceae and Candidatus Midichloriaceae within Rickettsiales.</title>
        <authorList>
            <person name="Wang Z."/>
            <person name="Wu M."/>
        </authorList>
    </citation>
    <scope>NUCLEOTIDE SEQUENCE [LARGE SCALE GENOMIC DNA]</scope>
    <source>
        <strain evidence="5">PRA3</strain>
    </source>
</reference>
<dbReference type="GO" id="GO:0006637">
    <property type="term" value="P:acyl-CoA metabolic process"/>
    <property type="evidence" value="ECO:0007669"/>
    <property type="project" value="TreeGrafter"/>
</dbReference>
<evidence type="ECO:0000256" key="3">
    <source>
        <dbReference type="PROSITE-ProRule" id="PRU01106"/>
    </source>
</evidence>
<dbReference type="CDD" id="cd03442">
    <property type="entry name" value="BFIT_BACH"/>
    <property type="match status" value="1"/>
</dbReference>
<dbReference type="InterPro" id="IPR033120">
    <property type="entry name" value="HOTDOG_ACOT"/>
</dbReference>
<dbReference type="GO" id="GO:0052816">
    <property type="term" value="F:long-chain fatty acyl-CoA hydrolase activity"/>
    <property type="evidence" value="ECO:0007669"/>
    <property type="project" value="TreeGrafter"/>
</dbReference>
<dbReference type="HOGENOM" id="CLU_050164_2_0_5"/>
<proteinExistence type="inferred from homology"/>
<dbReference type="OrthoDB" id="9801856at2"/>
<dbReference type="AlphaFoldDB" id="A0A077AT56"/>
<dbReference type="Gene3D" id="3.10.129.10">
    <property type="entry name" value="Hotdog Thioesterase"/>
    <property type="match status" value="1"/>
</dbReference>
<gene>
    <name evidence="5" type="ORF">ID47_06030</name>
</gene>
<dbReference type="InterPro" id="IPR029069">
    <property type="entry name" value="HotDog_dom_sf"/>
</dbReference>
<evidence type="ECO:0000256" key="1">
    <source>
        <dbReference type="ARBA" id="ARBA00010458"/>
    </source>
</evidence>
<dbReference type="GO" id="GO:0005829">
    <property type="term" value="C:cytosol"/>
    <property type="evidence" value="ECO:0007669"/>
    <property type="project" value="TreeGrafter"/>
</dbReference>
<accession>A0A077AT56</accession>
<dbReference type="PANTHER" id="PTHR11049">
    <property type="entry name" value="ACYL COENZYME A THIOESTER HYDROLASE"/>
    <property type="match status" value="1"/>
</dbReference>
<name>A0A077AT56_9PROT</name>
<evidence type="ECO:0000259" key="4">
    <source>
        <dbReference type="PROSITE" id="PS51770"/>
    </source>
</evidence>
<dbReference type="eggNOG" id="COG1607">
    <property type="taxonomic scope" value="Bacteria"/>
</dbReference>
<dbReference type="InterPro" id="IPR040170">
    <property type="entry name" value="Cytosol_ACT"/>
</dbReference>
<dbReference type="PROSITE" id="PS51770">
    <property type="entry name" value="HOTDOG_ACOT"/>
    <property type="match status" value="1"/>
</dbReference>
<keyword evidence="6" id="KW-1185">Reference proteome</keyword>
<organism evidence="5 6">
    <name type="scientific">Candidatus Odyssella acanthamoebae</name>
    <dbReference type="NCBI Taxonomy" id="91604"/>
    <lineage>
        <taxon>Bacteria</taxon>
        <taxon>Pseudomonadati</taxon>
        <taxon>Pseudomonadota</taxon>
        <taxon>Alphaproteobacteria</taxon>
        <taxon>Holosporales</taxon>
        <taxon>Candidatus Paracaedibacteraceae</taxon>
        <taxon>Candidatus Odyssella</taxon>
    </lineage>
</organism>
<sequence>MADVFLPQNQHLAIRTIAMPRDTNPGGDIFGGWLVSQMDLAAGTVASIKAEGRVVTVAIDGLTFHKPVFVGDEVSCYAEIIKIGRTSTTIKVEAWVRRKLTTTTMKVTEGIFTFVAIDGDHTPRAIQKN</sequence>
<evidence type="ECO:0000313" key="5">
    <source>
        <dbReference type="EMBL" id="AIK96387.1"/>
    </source>
</evidence>